<dbReference type="Proteomes" id="UP000664534">
    <property type="component" value="Unassembled WGS sequence"/>
</dbReference>
<feature type="repeat" description="ANK" evidence="3">
    <location>
        <begin position="551"/>
        <end position="579"/>
    </location>
</feature>
<dbReference type="SUPFAM" id="SSF48403">
    <property type="entry name" value="Ankyrin repeat"/>
    <property type="match status" value="2"/>
</dbReference>
<evidence type="ECO:0000313" key="6">
    <source>
        <dbReference type="Proteomes" id="UP000664534"/>
    </source>
</evidence>
<dbReference type="AlphaFoldDB" id="A0A8H3I103"/>
<dbReference type="InterPro" id="IPR002110">
    <property type="entry name" value="Ankyrin_rpt"/>
</dbReference>
<feature type="repeat" description="ANK" evidence="3">
    <location>
        <begin position="415"/>
        <end position="447"/>
    </location>
</feature>
<feature type="repeat" description="ANK" evidence="3">
    <location>
        <begin position="646"/>
        <end position="678"/>
    </location>
</feature>
<dbReference type="Pfam" id="PF12796">
    <property type="entry name" value="Ank_2"/>
    <property type="match status" value="6"/>
</dbReference>
<dbReference type="GO" id="GO:0000976">
    <property type="term" value="F:transcription cis-regulatory region binding"/>
    <property type="evidence" value="ECO:0007669"/>
    <property type="project" value="TreeGrafter"/>
</dbReference>
<feature type="repeat" description="ANK" evidence="3">
    <location>
        <begin position="448"/>
        <end position="480"/>
    </location>
</feature>
<dbReference type="SMART" id="SM00248">
    <property type="entry name" value="ANK"/>
    <property type="match status" value="14"/>
</dbReference>
<protein>
    <recommendedName>
        <fullName evidence="7">Ankyrin repeat protein</fullName>
    </recommendedName>
</protein>
<feature type="repeat" description="ANK" evidence="3">
    <location>
        <begin position="613"/>
        <end position="645"/>
    </location>
</feature>
<keyword evidence="6" id="KW-1185">Reference proteome</keyword>
<dbReference type="PRINTS" id="PR01415">
    <property type="entry name" value="ANKYRIN"/>
</dbReference>
<comment type="caution">
    <text evidence="5">The sequence shown here is derived from an EMBL/GenBank/DDBJ whole genome shotgun (WGS) entry which is preliminary data.</text>
</comment>
<sequence>MDPISVIGLLSTAGTIASTITVTIKRLSDIRGQLRDADVRIRLLIGELSAVKSALNQINDWTHYLDDSHRQADVVQGLQISLEGVQLAMDALAEEVRLMLGSTTPESTLTQDVRLRIKYAWKESSLTEHENRLRAQIAALHLLLQAVQCKSTLEEKELLQAPSSRKIIQKVADDTSTLRATMSTTASQGGAPTIVSHDDSTIDSKIFDWDNEIVNADIYRRAMRHAMSKPEIAAKPEAEREERLDTVSQAGTEESTDRLTPRESPVVSQRQKPLPYEMSVASEPLLGQQSQIVLPNSSVSDRPASHRNILSYRQKTPDTEKKSFWSAISGKRNSQNLVPPVRNASSQSIRTKNATSSSRRGRRGFENSYHTSIDFGSEEGLSAPPIVRAAQAGSVVEVEALLDQRADINARHIQSGRSALSVAAHCGNEEVVRLLLQYGAAVNERDASLLAPIHLASLRGHLNVIEALLQEHADVDIKGPNDQTSLRIASEKGEIEVAAALLRRGAKANARDAKQMTPLHIAAKQGDESITELLVGHGAHVEAKDGGFMGPLHYACEGGHAGVVGILLNKKADLEAPGRASMTPLLCASSSGQNNVVELLLKKRASLKHKGEGEMTALHWASFNGHVEVVDLLLQKRAPIAAPNKDGRTPLHLAIIADEFAVAELLLRKGAPVEAQCKSKLKPIHYACQRASFEIAQLLLGYHANIEVEDSSSNRPLHNACTRGSQQHVELLVQKGVNLDARNVNGDRPLCLASSLGHVDIVKILLNRGAALPSKFSAGPSHEDSPLCLAAKNGHTPVVAELLGRGASVLQKDERDWQPLRYAAFNAHPDVVELLLRHGATVSGSASGGWGFNITARRIGFANDVINEEQRKGQVLRLLTSAEAREQSEREKAAPAASSFVSSAIQNQMTPLELPGPNIASSPPGQAMRSPPPPLPPSATLEMNAEPVKSHNNNSYVSTPTSDILATASALPPQQPKQNYYPSNYAASPPAGGDINPNGSAQSFPNFTPSGQGYFLQGYPSQMLTSMPPNTAPQPSGPTPYTFVPNATPPTVSQNQYSLGTQYSQVAGMPNYMPPTSLQTAPTMVLRSDGLWQQIPNPGVQRVPSGRNDQTSAAPVNYPTGVYEMPS</sequence>
<feature type="repeat" description="ANK" evidence="3">
    <location>
        <begin position="580"/>
        <end position="612"/>
    </location>
</feature>
<reference evidence="5" key="1">
    <citation type="submission" date="2021-03" db="EMBL/GenBank/DDBJ databases">
        <authorList>
            <person name="Tagirdzhanova G."/>
        </authorList>
    </citation>
    <scope>NUCLEOTIDE SEQUENCE</scope>
</reference>
<dbReference type="PANTHER" id="PTHR24193">
    <property type="entry name" value="ANKYRIN REPEAT PROTEIN"/>
    <property type="match status" value="1"/>
</dbReference>
<feature type="compositionally biased region" description="Basic and acidic residues" evidence="4">
    <location>
        <begin position="232"/>
        <end position="245"/>
    </location>
</feature>
<evidence type="ECO:0000256" key="1">
    <source>
        <dbReference type="ARBA" id="ARBA00022737"/>
    </source>
</evidence>
<feature type="repeat" description="ANK" evidence="3">
    <location>
        <begin position="712"/>
        <end position="744"/>
    </location>
</feature>
<evidence type="ECO:0000256" key="4">
    <source>
        <dbReference type="SAM" id="MobiDB-lite"/>
    </source>
</evidence>
<accession>A0A8H3I103</accession>
<dbReference type="PROSITE" id="PS50088">
    <property type="entry name" value="ANK_REPEAT"/>
    <property type="match status" value="13"/>
</dbReference>
<feature type="region of interest" description="Disordered" evidence="4">
    <location>
        <begin position="294"/>
        <end position="369"/>
    </location>
</feature>
<gene>
    <name evidence="5" type="ORF">IMSHALPRED_009317</name>
</gene>
<evidence type="ECO:0000256" key="2">
    <source>
        <dbReference type="ARBA" id="ARBA00023043"/>
    </source>
</evidence>
<feature type="repeat" description="ANK" evidence="3">
    <location>
        <begin position="745"/>
        <end position="777"/>
    </location>
</feature>
<name>A0A8H3I103_9LECA</name>
<feature type="repeat" description="ANK" evidence="3">
    <location>
        <begin position="815"/>
        <end position="847"/>
    </location>
</feature>
<dbReference type="OrthoDB" id="194358at2759"/>
<feature type="repeat" description="ANK" evidence="3">
    <location>
        <begin position="514"/>
        <end position="546"/>
    </location>
</feature>
<organism evidence="5 6">
    <name type="scientific">Imshaugia aleurites</name>
    <dbReference type="NCBI Taxonomy" id="172621"/>
    <lineage>
        <taxon>Eukaryota</taxon>
        <taxon>Fungi</taxon>
        <taxon>Dikarya</taxon>
        <taxon>Ascomycota</taxon>
        <taxon>Pezizomycotina</taxon>
        <taxon>Lecanoromycetes</taxon>
        <taxon>OSLEUM clade</taxon>
        <taxon>Lecanoromycetidae</taxon>
        <taxon>Lecanorales</taxon>
        <taxon>Lecanorineae</taxon>
        <taxon>Parmeliaceae</taxon>
        <taxon>Imshaugia</taxon>
    </lineage>
</organism>
<evidence type="ECO:0000256" key="3">
    <source>
        <dbReference type="PROSITE-ProRule" id="PRU00023"/>
    </source>
</evidence>
<keyword evidence="2 3" id="KW-0040">ANK repeat</keyword>
<evidence type="ECO:0008006" key="7">
    <source>
        <dbReference type="Google" id="ProtNLM"/>
    </source>
</evidence>
<feature type="region of interest" description="Disordered" evidence="4">
    <location>
        <begin position="229"/>
        <end position="273"/>
    </location>
</feature>
<evidence type="ECO:0000313" key="5">
    <source>
        <dbReference type="EMBL" id="CAF9910792.1"/>
    </source>
</evidence>
<dbReference type="InterPro" id="IPR036770">
    <property type="entry name" value="Ankyrin_rpt-contain_sf"/>
</dbReference>
<feature type="compositionally biased region" description="Polar residues" evidence="4">
    <location>
        <begin position="331"/>
        <end position="358"/>
    </location>
</feature>
<keyword evidence="1" id="KW-0677">Repeat</keyword>
<dbReference type="PROSITE" id="PS50297">
    <property type="entry name" value="ANK_REP_REGION"/>
    <property type="match status" value="10"/>
</dbReference>
<dbReference type="GO" id="GO:0045944">
    <property type="term" value="P:positive regulation of transcription by RNA polymerase II"/>
    <property type="evidence" value="ECO:0007669"/>
    <property type="project" value="TreeGrafter"/>
</dbReference>
<dbReference type="EMBL" id="CAJPDT010000007">
    <property type="protein sequence ID" value="CAF9910792.1"/>
    <property type="molecule type" value="Genomic_DNA"/>
</dbReference>
<feature type="repeat" description="ANK" evidence="3">
    <location>
        <begin position="679"/>
        <end position="711"/>
    </location>
</feature>
<dbReference type="Gene3D" id="1.25.40.20">
    <property type="entry name" value="Ankyrin repeat-containing domain"/>
    <property type="match status" value="4"/>
</dbReference>
<dbReference type="InterPro" id="IPR050663">
    <property type="entry name" value="Ankyrin-SOCS_Box"/>
</dbReference>
<dbReference type="PANTHER" id="PTHR24193:SF121">
    <property type="entry name" value="ADA2A-CONTAINING COMPLEX COMPONENT 3, ISOFORM D"/>
    <property type="match status" value="1"/>
</dbReference>
<feature type="repeat" description="ANK" evidence="3">
    <location>
        <begin position="481"/>
        <end position="513"/>
    </location>
</feature>
<feature type="repeat" description="ANK" evidence="3">
    <location>
        <begin position="782"/>
        <end position="814"/>
    </location>
</feature>
<feature type="region of interest" description="Disordered" evidence="4">
    <location>
        <begin position="911"/>
        <end position="942"/>
    </location>
</feature>
<proteinExistence type="predicted"/>
<feature type="region of interest" description="Disordered" evidence="4">
    <location>
        <begin position="1095"/>
        <end position="1127"/>
    </location>
</feature>
<dbReference type="GO" id="GO:0005634">
    <property type="term" value="C:nucleus"/>
    <property type="evidence" value="ECO:0007669"/>
    <property type="project" value="TreeGrafter"/>
</dbReference>